<accession>A0A1G2CQ84</accession>
<comment type="caution">
    <text evidence="2">The sequence shown here is derived from an EMBL/GenBank/DDBJ whole genome shotgun (WGS) entry which is preliminary data.</text>
</comment>
<proteinExistence type="predicted"/>
<protein>
    <submittedName>
        <fullName evidence="2">Uncharacterized protein</fullName>
    </submittedName>
</protein>
<evidence type="ECO:0000256" key="1">
    <source>
        <dbReference type="SAM" id="Phobius"/>
    </source>
</evidence>
<dbReference type="Proteomes" id="UP000178599">
    <property type="component" value="Unassembled WGS sequence"/>
</dbReference>
<dbReference type="AlphaFoldDB" id="A0A1G2CQ84"/>
<name>A0A1G2CQ84_9BACT</name>
<feature type="transmembrane region" description="Helical" evidence="1">
    <location>
        <begin position="59"/>
        <end position="80"/>
    </location>
</feature>
<gene>
    <name evidence="2" type="ORF">A2390_00670</name>
</gene>
<keyword evidence="1" id="KW-0472">Membrane</keyword>
<evidence type="ECO:0000313" key="2">
    <source>
        <dbReference type="EMBL" id="OGZ03417.1"/>
    </source>
</evidence>
<keyword evidence="1" id="KW-0812">Transmembrane</keyword>
<evidence type="ECO:0000313" key="3">
    <source>
        <dbReference type="Proteomes" id="UP000178599"/>
    </source>
</evidence>
<feature type="transmembrane region" description="Helical" evidence="1">
    <location>
        <begin position="101"/>
        <end position="119"/>
    </location>
</feature>
<reference evidence="2 3" key="1">
    <citation type="journal article" date="2016" name="Nat. Commun.">
        <title>Thousands of microbial genomes shed light on interconnected biogeochemical processes in an aquifer system.</title>
        <authorList>
            <person name="Anantharaman K."/>
            <person name="Brown C.T."/>
            <person name="Hug L.A."/>
            <person name="Sharon I."/>
            <person name="Castelle C.J."/>
            <person name="Probst A.J."/>
            <person name="Thomas B.C."/>
            <person name="Singh A."/>
            <person name="Wilkins M.J."/>
            <person name="Karaoz U."/>
            <person name="Brodie E.L."/>
            <person name="Williams K.H."/>
            <person name="Hubbard S.S."/>
            <person name="Banfield J.F."/>
        </authorList>
    </citation>
    <scope>NUCLEOTIDE SEQUENCE [LARGE SCALE GENOMIC DNA]</scope>
</reference>
<keyword evidence="1" id="KW-1133">Transmembrane helix</keyword>
<sequence length="123" mass="14050">MVFISFDSYLVLEEISARAFLKANTGLAPMGGKGCLTFSPAFIIIIEGLISDMENSVPYLTSFSVTPLANLILSLFSYFSRKWMNNKPMAMTEIKTVQLRIALDDFFTVFFSLFIYFLWCYFV</sequence>
<dbReference type="EMBL" id="MHLE01000003">
    <property type="protein sequence ID" value="OGZ03417.1"/>
    <property type="molecule type" value="Genomic_DNA"/>
</dbReference>
<organism evidence="2 3">
    <name type="scientific">Candidatus Liptonbacteria bacterium RIFOXYB1_FULL_36_10</name>
    <dbReference type="NCBI Taxonomy" id="1798654"/>
    <lineage>
        <taxon>Bacteria</taxon>
        <taxon>Candidatus Liptoniibacteriota</taxon>
    </lineage>
</organism>